<keyword evidence="3" id="KW-1185">Reference proteome</keyword>
<evidence type="ECO:0000256" key="1">
    <source>
        <dbReference type="SAM" id="SignalP"/>
    </source>
</evidence>
<sequence length="51" mass="5795">MPSCILFLVCVDFLYEVKCVCCSGIIQCRWASKWSVVCRFSCLDELVLLAT</sequence>
<organism evidence="2 3">
    <name type="scientific">Ceratodon purpureus</name>
    <name type="common">Fire moss</name>
    <name type="synonym">Dicranum purpureum</name>
    <dbReference type="NCBI Taxonomy" id="3225"/>
    <lineage>
        <taxon>Eukaryota</taxon>
        <taxon>Viridiplantae</taxon>
        <taxon>Streptophyta</taxon>
        <taxon>Embryophyta</taxon>
        <taxon>Bryophyta</taxon>
        <taxon>Bryophytina</taxon>
        <taxon>Bryopsida</taxon>
        <taxon>Dicranidae</taxon>
        <taxon>Pseudoditrichales</taxon>
        <taxon>Ditrichaceae</taxon>
        <taxon>Ceratodon</taxon>
    </lineage>
</organism>
<dbReference type="AlphaFoldDB" id="A0A8T0HR07"/>
<evidence type="ECO:0000313" key="3">
    <source>
        <dbReference type="Proteomes" id="UP000822688"/>
    </source>
</evidence>
<keyword evidence="1" id="KW-0732">Signal</keyword>
<evidence type="ECO:0000313" key="2">
    <source>
        <dbReference type="EMBL" id="KAG0573209.1"/>
    </source>
</evidence>
<dbReference type="Proteomes" id="UP000822688">
    <property type="component" value="Chromosome V"/>
</dbReference>
<accession>A0A8T0HR07</accession>
<feature type="chain" id="PRO_5035743749" evidence="1">
    <location>
        <begin position="20"/>
        <end position="51"/>
    </location>
</feature>
<feature type="signal peptide" evidence="1">
    <location>
        <begin position="1"/>
        <end position="19"/>
    </location>
</feature>
<dbReference type="EMBL" id="CM026426">
    <property type="protein sequence ID" value="KAG0573209.1"/>
    <property type="molecule type" value="Genomic_DNA"/>
</dbReference>
<name>A0A8T0HR07_CERPU</name>
<reference evidence="2" key="1">
    <citation type="submission" date="2020-06" db="EMBL/GenBank/DDBJ databases">
        <title>WGS assembly of Ceratodon purpureus strain R40.</title>
        <authorList>
            <person name="Carey S.B."/>
            <person name="Jenkins J."/>
            <person name="Shu S."/>
            <person name="Lovell J.T."/>
            <person name="Sreedasyam A."/>
            <person name="Maumus F."/>
            <person name="Tiley G.P."/>
            <person name="Fernandez-Pozo N."/>
            <person name="Barry K."/>
            <person name="Chen C."/>
            <person name="Wang M."/>
            <person name="Lipzen A."/>
            <person name="Daum C."/>
            <person name="Saski C.A."/>
            <person name="Payton A.C."/>
            <person name="Mcbreen J.C."/>
            <person name="Conrad R.E."/>
            <person name="Kollar L.M."/>
            <person name="Olsson S."/>
            <person name="Huttunen S."/>
            <person name="Landis J.B."/>
            <person name="Wickett N.J."/>
            <person name="Johnson M.G."/>
            <person name="Rensing S.A."/>
            <person name="Grimwood J."/>
            <person name="Schmutz J."/>
            <person name="Mcdaniel S.F."/>
        </authorList>
    </citation>
    <scope>NUCLEOTIDE SEQUENCE</scope>
    <source>
        <strain evidence="2">R40</strain>
    </source>
</reference>
<comment type="caution">
    <text evidence="2">The sequence shown here is derived from an EMBL/GenBank/DDBJ whole genome shotgun (WGS) entry which is preliminary data.</text>
</comment>
<gene>
    <name evidence="2" type="ORF">KC19_VG158300</name>
</gene>
<proteinExistence type="predicted"/>
<protein>
    <submittedName>
        <fullName evidence="2">Uncharacterized protein</fullName>
    </submittedName>
</protein>